<protein>
    <submittedName>
        <fullName evidence="2">Uncharacterized protein</fullName>
    </submittedName>
</protein>
<dbReference type="AlphaFoldDB" id="A0A0A9GAF4"/>
<reference evidence="2" key="2">
    <citation type="journal article" date="2015" name="Data Brief">
        <title>Shoot transcriptome of the giant reed, Arundo donax.</title>
        <authorList>
            <person name="Barrero R.A."/>
            <person name="Guerrero F.D."/>
            <person name="Moolhuijzen P."/>
            <person name="Goolsby J.A."/>
            <person name="Tidwell J."/>
            <person name="Bellgard S.E."/>
            <person name="Bellgard M.I."/>
        </authorList>
    </citation>
    <scope>NUCLEOTIDE SEQUENCE</scope>
    <source>
        <tissue evidence="2">Shoot tissue taken approximately 20 cm above the soil surface</tissue>
    </source>
</reference>
<feature type="compositionally biased region" description="Low complexity" evidence="1">
    <location>
        <begin position="38"/>
        <end position="50"/>
    </location>
</feature>
<proteinExistence type="predicted"/>
<dbReference type="EMBL" id="GBRH01180268">
    <property type="protein sequence ID" value="JAE17628.1"/>
    <property type="molecule type" value="Transcribed_RNA"/>
</dbReference>
<organism evidence="2">
    <name type="scientific">Arundo donax</name>
    <name type="common">Giant reed</name>
    <name type="synonym">Donax arundinaceus</name>
    <dbReference type="NCBI Taxonomy" id="35708"/>
    <lineage>
        <taxon>Eukaryota</taxon>
        <taxon>Viridiplantae</taxon>
        <taxon>Streptophyta</taxon>
        <taxon>Embryophyta</taxon>
        <taxon>Tracheophyta</taxon>
        <taxon>Spermatophyta</taxon>
        <taxon>Magnoliopsida</taxon>
        <taxon>Liliopsida</taxon>
        <taxon>Poales</taxon>
        <taxon>Poaceae</taxon>
        <taxon>PACMAD clade</taxon>
        <taxon>Arundinoideae</taxon>
        <taxon>Arundineae</taxon>
        <taxon>Arundo</taxon>
    </lineage>
</organism>
<evidence type="ECO:0000313" key="2">
    <source>
        <dbReference type="EMBL" id="JAE17628.1"/>
    </source>
</evidence>
<sequence>MVTTTGVPRRTSLPHGYGSPRPGAIAAKNPRHEQHSQTPTPLTLSSTASSHRGALPPPPTRCCSRSRRSIFGIKNRLPPRGNAECSCASANRRGCPAAFRARRELNS</sequence>
<feature type="region of interest" description="Disordered" evidence="1">
    <location>
        <begin position="1"/>
        <end position="67"/>
    </location>
</feature>
<name>A0A0A9GAF4_ARUDO</name>
<reference evidence="2" key="1">
    <citation type="submission" date="2014-09" db="EMBL/GenBank/DDBJ databases">
        <authorList>
            <person name="Magalhaes I.L.F."/>
            <person name="Oliveira U."/>
            <person name="Santos F.R."/>
            <person name="Vidigal T.H.D.A."/>
            <person name="Brescovit A.D."/>
            <person name="Santos A.J."/>
        </authorList>
    </citation>
    <scope>NUCLEOTIDE SEQUENCE</scope>
    <source>
        <tissue evidence="2">Shoot tissue taken approximately 20 cm above the soil surface</tissue>
    </source>
</reference>
<evidence type="ECO:0000256" key="1">
    <source>
        <dbReference type="SAM" id="MobiDB-lite"/>
    </source>
</evidence>
<accession>A0A0A9GAF4</accession>